<dbReference type="Proteomes" id="UP001436297">
    <property type="component" value="Chromosome"/>
</dbReference>
<dbReference type="RefSeq" id="WP_251519406.1">
    <property type="nucleotide sequence ID" value="NZ_CP128355.1"/>
</dbReference>
<dbReference type="PANTHER" id="PTHR34580:SF9">
    <property type="entry name" value="SLL5097 PROTEIN"/>
    <property type="match status" value="1"/>
</dbReference>
<evidence type="ECO:0000256" key="3">
    <source>
        <dbReference type="ARBA" id="ARBA00023163"/>
    </source>
</evidence>
<name>A0ABZ3EA42_9STAP</name>
<keyword evidence="1" id="KW-0423">Lactose metabolism</keyword>
<dbReference type="PROSITE" id="PS51000">
    <property type="entry name" value="HTH_DEOR_2"/>
    <property type="match status" value="1"/>
</dbReference>
<accession>A0ABZ3EA42</accession>
<dbReference type="Pfam" id="PF13280">
    <property type="entry name" value="WYL"/>
    <property type="match status" value="1"/>
</dbReference>
<dbReference type="SUPFAM" id="SSF46785">
    <property type="entry name" value="Winged helix' DNA-binding domain"/>
    <property type="match status" value="1"/>
</dbReference>
<dbReference type="InterPro" id="IPR051534">
    <property type="entry name" value="CBASS_pafABC_assoc_protein"/>
</dbReference>
<dbReference type="InterPro" id="IPR026881">
    <property type="entry name" value="WYL_dom"/>
</dbReference>
<evidence type="ECO:0000313" key="6">
    <source>
        <dbReference type="Proteomes" id="UP001436297"/>
    </source>
</evidence>
<evidence type="ECO:0000259" key="4">
    <source>
        <dbReference type="PROSITE" id="PS51000"/>
    </source>
</evidence>
<keyword evidence="6" id="KW-1185">Reference proteome</keyword>
<dbReference type="PANTHER" id="PTHR34580">
    <property type="match status" value="1"/>
</dbReference>
<reference evidence="5 6" key="1">
    <citation type="journal article" date="2024" name="Pathogens">
        <title>Staphylococcus hsinchuensis sp. nov., Isolated from Soymilk.</title>
        <authorList>
            <person name="Wang Y.T."/>
            <person name="Lin Y.C."/>
            <person name="Hsieh Y.H."/>
            <person name="Lin Y.T."/>
            <person name="Hamada M."/>
            <person name="Chen C.C."/>
            <person name="Liou J.S."/>
            <person name="Lee A.Y."/>
            <person name="Zhang W.L."/>
            <person name="Chen Y.T."/>
            <person name="Huang C.H."/>
        </authorList>
    </citation>
    <scope>NUCLEOTIDE SEQUENCE [LARGE SCALE GENOMIC DNA]</scope>
    <source>
        <strain evidence="5 6">H164</strain>
    </source>
</reference>
<dbReference type="InterPro" id="IPR013196">
    <property type="entry name" value="HTH_11"/>
</dbReference>
<dbReference type="Gene3D" id="1.10.10.10">
    <property type="entry name" value="Winged helix-like DNA-binding domain superfamily/Winged helix DNA-binding domain"/>
    <property type="match status" value="1"/>
</dbReference>
<dbReference type="InterPro" id="IPR036388">
    <property type="entry name" value="WH-like_DNA-bd_sf"/>
</dbReference>
<sequence length="311" mass="36975">MKKSERLNQELIFLSGKSSFQLKDLIEEFNISKRTAIRDIKELENMGLTIYVDQGRYGGYKIINQNLLTPIHFNNDEILAIFFALKSLNSLSSTPFNKTYKQIREKLYATLPKYAQDNLTKTLSFIEYYTPDIMNNFNYLSDILYSIMYEQMIEISYSTSKSRSFHFQVYELFYRNGIWFIEGFDLSNEKWGIFRCDYIAALVIKDTQKNLLSRTQLENYKKQYDESYRNIPFKCQLNEDGVESFKKNHYPSMHLEYIDHIPFIIGFYNEDELEYMIRYLISLGQNVKIIYPAQLKTNYLNALKSIISSYE</sequence>
<dbReference type="InterPro" id="IPR036390">
    <property type="entry name" value="WH_DNA-bd_sf"/>
</dbReference>
<dbReference type="EMBL" id="CP128355">
    <property type="protein sequence ID" value="XAF69697.1"/>
    <property type="molecule type" value="Genomic_DNA"/>
</dbReference>
<gene>
    <name evidence="5" type="ORF">QQM35_06370</name>
</gene>
<protein>
    <submittedName>
        <fullName evidence="5">WYL domain-containing protein</fullName>
    </submittedName>
</protein>
<feature type="domain" description="HTH deoR-type" evidence="4">
    <location>
        <begin position="3"/>
        <end position="58"/>
    </location>
</feature>
<keyword evidence="2" id="KW-0805">Transcription regulation</keyword>
<proteinExistence type="predicted"/>
<evidence type="ECO:0000256" key="1">
    <source>
        <dbReference type="ARBA" id="ARBA00022736"/>
    </source>
</evidence>
<organism evidence="5 6">
    <name type="scientific">Staphylococcus hsinchuensis</name>
    <dbReference type="NCBI Taxonomy" id="3051183"/>
    <lineage>
        <taxon>Bacteria</taxon>
        <taxon>Bacillati</taxon>
        <taxon>Bacillota</taxon>
        <taxon>Bacilli</taxon>
        <taxon>Bacillales</taxon>
        <taxon>Staphylococcaceae</taxon>
        <taxon>Staphylococcus</taxon>
    </lineage>
</organism>
<dbReference type="Pfam" id="PF08279">
    <property type="entry name" value="HTH_11"/>
    <property type="match status" value="1"/>
</dbReference>
<evidence type="ECO:0000313" key="5">
    <source>
        <dbReference type="EMBL" id="XAF69697.1"/>
    </source>
</evidence>
<dbReference type="InterPro" id="IPR001034">
    <property type="entry name" value="DeoR_HTH"/>
</dbReference>
<evidence type="ECO:0000256" key="2">
    <source>
        <dbReference type="ARBA" id="ARBA00023015"/>
    </source>
</evidence>
<keyword evidence="3" id="KW-0804">Transcription</keyword>